<gene>
    <name evidence="1" type="ORF">HBA54_22345</name>
</gene>
<proteinExistence type="predicted"/>
<reference evidence="1" key="1">
    <citation type="submission" date="2020-03" db="EMBL/GenBank/DDBJ databases">
        <title>Genome of Pelagibius litoralis DSM 21314T.</title>
        <authorList>
            <person name="Wang G."/>
        </authorList>
    </citation>
    <scope>NUCLEOTIDE SEQUENCE</scope>
    <source>
        <strain evidence="1">DSM 21314</strain>
    </source>
</reference>
<protein>
    <submittedName>
        <fullName evidence="1">Uncharacterized protein</fullName>
    </submittedName>
</protein>
<dbReference type="RefSeq" id="WP_167228880.1">
    <property type="nucleotide sequence ID" value="NZ_JAAQPH010000021.1"/>
</dbReference>
<dbReference type="Proteomes" id="UP000761264">
    <property type="component" value="Unassembled WGS sequence"/>
</dbReference>
<keyword evidence="2" id="KW-1185">Reference proteome</keyword>
<sequence>MSESDSYVMLISSLPSPEALFVAKQPPLSRLKLDQRLRVLTPEDAETLKLIEDVLDWRRFPMTFSEQDVIDRGRAALSQIGNRTLHEILRGRLEIRTCVAALRHRARGEGPPPGNNSWGFGRWTGHIARNWAETGFRLERVFPWLGEAARLMEQGDTIALERLILDQSNKQLQRLSGSHAFNFEAVVIYVLRWSIVERWGRYNSEAAAHRFEDLIAAGLGAEAQLSFEGEI</sequence>
<evidence type="ECO:0000313" key="1">
    <source>
        <dbReference type="EMBL" id="NIA71344.1"/>
    </source>
</evidence>
<name>A0A967F1K2_9PROT</name>
<accession>A0A967F1K2</accession>
<dbReference type="EMBL" id="JAAQPH010000021">
    <property type="protein sequence ID" value="NIA71344.1"/>
    <property type="molecule type" value="Genomic_DNA"/>
</dbReference>
<dbReference type="AlphaFoldDB" id="A0A967F1K2"/>
<organism evidence="1 2">
    <name type="scientific">Pelagibius litoralis</name>
    <dbReference type="NCBI Taxonomy" id="374515"/>
    <lineage>
        <taxon>Bacteria</taxon>
        <taxon>Pseudomonadati</taxon>
        <taxon>Pseudomonadota</taxon>
        <taxon>Alphaproteobacteria</taxon>
        <taxon>Rhodospirillales</taxon>
        <taxon>Rhodovibrionaceae</taxon>
        <taxon>Pelagibius</taxon>
    </lineage>
</organism>
<evidence type="ECO:0000313" key="2">
    <source>
        <dbReference type="Proteomes" id="UP000761264"/>
    </source>
</evidence>
<comment type="caution">
    <text evidence="1">The sequence shown here is derived from an EMBL/GenBank/DDBJ whole genome shotgun (WGS) entry which is preliminary data.</text>
</comment>